<keyword evidence="8" id="KW-1185">Reference proteome</keyword>
<reference evidence="7" key="2">
    <citation type="submission" date="2021-01" db="UniProtKB">
        <authorList>
            <consortium name="EnsemblMetazoa"/>
        </authorList>
    </citation>
    <scope>IDENTIFICATION</scope>
</reference>
<feature type="region of interest" description="Disordered" evidence="6">
    <location>
        <begin position="1"/>
        <end position="56"/>
    </location>
</feature>
<comment type="subcellular location">
    <subcellularLocation>
        <location evidence="1">Nucleus</location>
    </subcellularLocation>
</comment>
<dbReference type="GeneID" id="100893545"/>
<organism evidence="7 8">
    <name type="scientific">Strongylocentrotus purpuratus</name>
    <name type="common">Purple sea urchin</name>
    <dbReference type="NCBI Taxonomy" id="7668"/>
    <lineage>
        <taxon>Eukaryota</taxon>
        <taxon>Metazoa</taxon>
        <taxon>Echinodermata</taxon>
        <taxon>Eleutherozoa</taxon>
        <taxon>Echinozoa</taxon>
        <taxon>Echinoidea</taxon>
        <taxon>Euechinoidea</taxon>
        <taxon>Echinacea</taxon>
        <taxon>Camarodonta</taxon>
        <taxon>Echinidea</taxon>
        <taxon>Strongylocentrotidae</taxon>
        <taxon>Strongylocentrotus</taxon>
    </lineage>
</organism>
<dbReference type="GO" id="GO:0010468">
    <property type="term" value="P:regulation of gene expression"/>
    <property type="evidence" value="ECO:0007669"/>
    <property type="project" value="UniProtKB-ARBA"/>
</dbReference>
<keyword evidence="3" id="KW-0805">Transcription regulation</keyword>
<accession>A0A7M7P9X5</accession>
<feature type="compositionally biased region" description="Low complexity" evidence="6">
    <location>
        <begin position="245"/>
        <end position="291"/>
    </location>
</feature>
<evidence type="ECO:0000256" key="2">
    <source>
        <dbReference type="ARBA" id="ARBA00022491"/>
    </source>
</evidence>
<evidence type="ECO:0000256" key="1">
    <source>
        <dbReference type="ARBA" id="ARBA00004123"/>
    </source>
</evidence>
<name>A0A7M7P9X5_STRPU</name>
<dbReference type="Pfam" id="PF08598">
    <property type="entry name" value="Sds3"/>
    <property type="match status" value="1"/>
</dbReference>
<evidence type="ECO:0000313" key="7">
    <source>
        <dbReference type="EnsemblMetazoa" id="XP_030848163"/>
    </source>
</evidence>
<dbReference type="AlphaFoldDB" id="A0A7M7P9X5"/>
<sequence>MSIMLGNKSLPNGVDPAREYEFSDSEDIREKRTTAQQESDEDTEDASETDAAKLEEEYTEMKEMIYKEKLATLKKQLQQVMDGTHPELNRKLKKMEQQFKERLRMAEIAKQVEMELVEREYLKDQKNAGKDFEVKKVDLMETLLLDLDDRRRMIEIEHQSMELTGDSMEIKPVITRKLRRRPNDPIPLPEKRRKPTPGSFCYTLNEEEIASDLKALTKNKSGTTKKSAWKPKTGMKSHSNHSNHNHNSSSGATSNAAGSTNTGSTTTGATGSTNTTTTSSGSHSTGSSSNHKYNVRIEDGKLFYEKRWFHRGQNVYVESKDMGKVSAIVTSIGQIEIWVKKTLDNQKMRIYVTQMQKGKYKIRKRST</sequence>
<evidence type="ECO:0000256" key="5">
    <source>
        <dbReference type="ARBA" id="ARBA00023242"/>
    </source>
</evidence>
<evidence type="ECO:0000313" key="8">
    <source>
        <dbReference type="Proteomes" id="UP000007110"/>
    </source>
</evidence>
<dbReference type="SMART" id="SM01401">
    <property type="entry name" value="Sds3"/>
    <property type="match status" value="1"/>
</dbReference>
<reference evidence="8" key="1">
    <citation type="submission" date="2015-02" db="EMBL/GenBank/DDBJ databases">
        <title>Genome sequencing for Strongylocentrotus purpuratus.</title>
        <authorList>
            <person name="Murali S."/>
            <person name="Liu Y."/>
            <person name="Vee V."/>
            <person name="English A."/>
            <person name="Wang M."/>
            <person name="Skinner E."/>
            <person name="Han Y."/>
            <person name="Muzny D.M."/>
            <person name="Worley K.C."/>
            <person name="Gibbs R.A."/>
        </authorList>
    </citation>
    <scope>NUCLEOTIDE SEQUENCE</scope>
</reference>
<protein>
    <recommendedName>
        <fullName evidence="9">Sin3 histone deacetylase corepressor complex component SDS3</fullName>
    </recommendedName>
</protein>
<keyword evidence="2" id="KW-0678">Repressor</keyword>
<dbReference type="InterPro" id="IPR013907">
    <property type="entry name" value="Sds3"/>
</dbReference>
<feature type="compositionally biased region" description="Basic residues" evidence="6">
    <location>
        <begin position="227"/>
        <end position="244"/>
    </location>
</feature>
<dbReference type="Proteomes" id="UP000007110">
    <property type="component" value="Unassembled WGS sequence"/>
</dbReference>
<feature type="compositionally biased region" description="Acidic residues" evidence="6">
    <location>
        <begin position="38"/>
        <end position="48"/>
    </location>
</feature>
<evidence type="ECO:0000256" key="6">
    <source>
        <dbReference type="SAM" id="MobiDB-lite"/>
    </source>
</evidence>
<feature type="region of interest" description="Disordered" evidence="6">
    <location>
        <begin position="213"/>
        <end position="292"/>
    </location>
</feature>
<dbReference type="CTD" id="64426"/>
<dbReference type="EnsemblMetazoa" id="XM_030992303">
    <property type="protein sequence ID" value="XP_030848163"/>
    <property type="gene ID" value="LOC100893545"/>
</dbReference>
<dbReference type="GO" id="GO:0005654">
    <property type="term" value="C:nucleoplasm"/>
    <property type="evidence" value="ECO:0007669"/>
    <property type="project" value="UniProtKB-ARBA"/>
</dbReference>
<feature type="compositionally biased region" description="Basic and acidic residues" evidence="6">
    <location>
        <begin position="16"/>
        <end position="33"/>
    </location>
</feature>
<keyword evidence="5" id="KW-0539">Nucleus</keyword>
<evidence type="ECO:0008006" key="9">
    <source>
        <dbReference type="Google" id="ProtNLM"/>
    </source>
</evidence>
<keyword evidence="4" id="KW-0804">Transcription</keyword>
<dbReference type="RefSeq" id="XP_030848163.1">
    <property type="nucleotide sequence ID" value="XM_030992303.1"/>
</dbReference>
<dbReference type="PANTHER" id="PTHR21964">
    <property type="entry name" value="BREAST CANCER METASTASIS-SUPPRESSOR 1"/>
    <property type="match status" value="1"/>
</dbReference>
<dbReference type="Gene3D" id="1.20.5.1500">
    <property type="match status" value="1"/>
</dbReference>
<evidence type="ECO:0000256" key="4">
    <source>
        <dbReference type="ARBA" id="ARBA00023163"/>
    </source>
</evidence>
<evidence type="ECO:0000256" key="3">
    <source>
        <dbReference type="ARBA" id="ARBA00023015"/>
    </source>
</evidence>
<feature type="region of interest" description="Disordered" evidence="6">
    <location>
        <begin position="173"/>
        <end position="200"/>
    </location>
</feature>
<proteinExistence type="predicted"/>